<dbReference type="Pfam" id="PF00440">
    <property type="entry name" value="TetR_N"/>
    <property type="match status" value="1"/>
</dbReference>
<dbReference type="Proteomes" id="UP001652445">
    <property type="component" value="Unassembled WGS sequence"/>
</dbReference>
<evidence type="ECO:0000259" key="6">
    <source>
        <dbReference type="PROSITE" id="PS50977"/>
    </source>
</evidence>
<dbReference type="PANTHER" id="PTHR30055">
    <property type="entry name" value="HTH-TYPE TRANSCRIPTIONAL REGULATOR RUTR"/>
    <property type="match status" value="1"/>
</dbReference>
<accession>A0ABT2UKM5</accession>
<gene>
    <name evidence="7" type="ORF">OB236_24110</name>
</gene>
<keyword evidence="4" id="KW-0804">Transcription</keyword>
<evidence type="ECO:0000256" key="3">
    <source>
        <dbReference type="ARBA" id="ARBA00023125"/>
    </source>
</evidence>
<proteinExistence type="predicted"/>
<dbReference type="PANTHER" id="PTHR30055:SF175">
    <property type="entry name" value="HTH-TYPE TRANSCRIPTIONAL REPRESSOR KSTR2"/>
    <property type="match status" value="1"/>
</dbReference>
<evidence type="ECO:0000313" key="7">
    <source>
        <dbReference type="EMBL" id="MCU6795196.1"/>
    </source>
</evidence>
<evidence type="ECO:0000313" key="8">
    <source>
        <dbReference type="Proteomes" id="UP001652445"/>
    </source>
</evidence>
<dbReference type="InterPro" id="IPR036271">
    <property type="entry name" value="Tet_transcr_reg_TetR-rel_C_sf"/>
</dbReference>
<dbReference type="Gene3D" id="1.10.10.60">
    <property type="entry name" value="Homeodomain-like"/>
    <property type="match status" value="1"/>
</dbReference>
<keyword evidence="8" id="KW-1185">Reference proteome</keyword>
<keyword evidence="3 5" id="KW-0238">DNA-binding</keyword>
<dbReference type="SUPFAM" id="SSF48498">
    <property type="entry name" value="Tetracyclin repressor-like, C-terminal domain"/>
    <property type="match status" value="1"/>
</dbReference>
<dbReference type="RefSeq" id="WP_262686238.1">
    <property type="nucleotide sequence ID" value="NZ_JAOQIO010000094.1"/>
</dbReference>
<dbReference type="EMBL" id="JAOQIO010000094">
    <property type="protein sequence ID" value="MCU6795196.1"/>
    <property type="molecule type" value="Genomic_DNA"/>
</dbReference>
<dbReference type="PROSITE" id="PS50977">
    <property type="entry name" value="HTH_TETR_2"/>
    <property type="match status" value="1"/>
</dbReference>
<evidence type="ECO:0000256" key="5">
    <source>
        <dbReference type="PROSITE-ProRule" id="PRU00335"/>
    </source>
</evidence>
<reference evidence="7 8" key="1">
    <citation type="submission" date="2022-09" db="EMBL/GenBank/DDBJ databases">
        <authorList>
            <person name="Han X.L."/>
            <person name="Wang Q."/>
            <person name="Lu T."/>
        </authorList>
    </citation>
    <scope>NUCLEOTIDE SEQUENCE [LARGE SCALE GENOMIC DNA]</scope>
    <source>
        <strain evidence="7 8">WQ 127069</strain>
    </source>
</reference>
<comment type="caution">
    <text evidence="7">The sequence shown here is derived from an EMBL/GenBank/DDBJ whole genome shotgun (WGS) entry which is preliminary data.</text>
</comment>
<evidence type="ECO:0000256" key="1">
    <source>
        <dbReference type="ARBA" id="ARBA00022491"/>
    </source>
</evidence>
<dbReference type="InterPro" id="IPR050109">
    <property type="entry name" value="HTH-type_TetR-like_transc_reg"/>
</dbReference>
<feature type="DNA-binding region" description="H-T-H motif" evidence="5">
    <location>
        <begin position="26"/>
        <end position="45"/>
    </location>
</feature>
<dbReference type="InterPro" id="IPR001647">
    <property type="entry name" value="HTH_TetR"/>
</dbReference>
<name>A0ABT2UKM5_9BACL</name>
<dbReference type="SUPFAM" id="SSF46689">
    <property type="entry name" value="Homeodomain-like"/>
    <property type="match status" value="1"/>
</dbReference>
<protein>
    <submittedName>
        <fullName evidence="7">TetR/AcrR family transcriptional regulator</fullName>
    </submittedName>
</protein>
<evidence type="ECO:0000256" key="4">
    <source>
        <dbReference type="ARBA" id="ARBA00023163"/>
    </source>
</evidence>
<keyword evidence="1" id="KW-0678">Repressor</keyword>
<organism evidence="7 8">
    <name type="scientific">Paenibacillus baimaensis</name>
    <dbReference type="NCBI Taxonomy" id="2982185"/>
    <lineage>
        <taxon>Bacteria</taxon>
        <taxon>Bacillati</taxon>
        <taxon>Bacillota</taxon>
        <taxon>Bacilli</taxon>
        <taxon>Bacillales</taxon>
        <taxon>Paenibacillaceae</taxon>
        <taxon>Paenibacillus</taxon>
    </lineage>
</organism>
<dbReference type="Gene3D" id="1.10.357.10">
    <property type="entry name" value="Tetracycline Repressor, domain 2"/>
    <property type="match status" value="1"/>
</dbReference>
<evidence type="ECO:0000256" key="2">
    <source>
        <dbReference type="ARBA" id="ARBA00023015"/>
    </source>
</evidence>
<sequence length="191" mass="21557">MDEAMRIRIVQTAADLFHKKGYRSMTLSELSAQLGMSKKTLYVYFSGKEQIAAAVLENTMAAISARIDESTRQAGDPLHLLRNTLYGVKQELVKLNPMFLGDIQKYIPELWDRIEAFRAGQLTFIEKLLVQAQQAGLIRNVDPRVAAVLMSESVQTFLRPDFASKHGFTTIDVAETLLVMFTEGLRIHNDH</sequence>
<dbReference type="InterPro" id="IPR009057">
    <property type="entry name" value="Homeodomain-like_sf"/>
</dbReference>
<dbReference type="PRINTS" id="PR00455">
    <property type="entry name" value="HTHTETR"/>
</dbReference>
<feature type="domain" description="HTH tetR-type" evidence="6">
    <location>
        <begin position="3"/>
        <end position="63"/>
    </location>
</feature>
<keyword evidence="2" id="KW-0805">Transcription regulation</keyword>